<dbReference type="GO" id="GO:0018658">
    <property type="term" value="F:salicylate 1-monooxygenase activity"/>
    <property type="evidence" value="ECO:0007669"/>
    <property type="project" value="UniProtKB-EC"/>
</dbReference>
<accession>A0A160TYI1</accession>
<feature type="domain" description="FAD-binding" evidence="4">
    <location>
        <begin position="6"/>
        <end position="367"/>
    </location>
</feature>
<evidence type="ECO:0000259" key="4">
    <source>
        <dbReference type="Pfam" id="PF01494"/>
    </source>
</evidence>
<dbReference type="Gene3D" id="3.30.9.10">
    <property type="entry name" value="D-Amino Acid Oxidase, subunit A, domain 2"/>
    <property type="match status" value="1"/>
</dbReference>
<organism evidence="5">
    <name type="scientific">hydrothermal vent metagenome</name>
    <dbReference type="NCBI Taxonomy" id="652676"/>
    <lineage>
        <taxon>unclassified sequences</taxon>
        <taxon>metagenomes</taxon>
        <taxon>ecological metagenomes</taxon>
    </lineage>
</organism>
<dbReference type="Gene3D" id="3.40.30.120">
    <property type="match status" value="1"/>
</dbReference>
<dbReference type="Pfam" id="PF01494">
    <property type="entry name" value="FAD_binding_3"/>
    <property type="match status" value="1"/>
</dbReference>
<dbReference type="PANTHER" id="PTHR43004">
    <property type="entry name" value="TRK SYSTEM POTASSIUM UPTAKE PROTEIN"/>
    <property type="match status" value="1"/>
</dbReference>
<dbReference type="SUPFAM" id="SSF51905">
    <property type="entry name" value="FAD/NAD(P)-binding domain"/>
    <property type="match status" value="1"/>
</dbReference>
<evidence type="ECO:0000256" key="2">
    <source>
        <dbReference type="ARBA" id="ARBA00022630"/>
    </source>
</evidence>
<evidence type="ECO:0000256" key="1">
    <source>
        <dbReference type="ARBA" id="ARBA00001974"/>
    </source>
</evidence>
<keyword evidence="5" id="KW-0560">Oxidoreductase</keyword>
<dbReference type="InterPro" id="IPR050641">
    <property type="entry name" value="RIFMO-like"/>
</dbReference>
<reference evidence="5" key="1">
    <citation type="submission" date="2015-10" db="EMBL/GenBank/DDBJ databases">
        <authorList>
            <person name="Gilbert D.G."/>
        </authorList>
    </citation>
    <scope>NUCLEOTIDE SEQUENCE</scope>
</reference>
<keyword evidence="3" id="KW-0274">FAD</keyword>
<dbReference type="Pfam" id="PF21274">
    <property type="entry name" value="Rng_hyd_C"/>
    <property type="match status" value="1"/>
</dbReference>
<dbReference type="PANTHER" id="PTHR43004:SF19">
    <property type="entry name" value="BINDING MONOOXYGENASE, PUTATIVE (JCVI)-RELATED"/>
    <property type="match status" value="1"/>
</dbReference>
<dbReference type="NCBIfam" id="NF004780">
    <property type="entry name" value="PRK06126.1"/>
    <property type="match status" value="1"/>
</dbReference>
<name>A0A160TYI1_9ZZZZ</name>
<dbReference type="Gene3D" id="3.50.50.60">
    <property type="entry name" value="FAD/NAD(P)-binding domain"/>
    <property type="match status" value="1"/>
</dbReference>
<dbReference type="EMBL" id="CZRL01000124">
    <property type="protein sequence ID" value="CUS55204.1"/>
    <property type="molecule type" value="Genomic_DNA"/>
</dbReference>
<gene>
    <name evidence="5" type="ORF">MGWOODY_XGa423</name>
</gene>
<comment type="cofactor">
    <cofactor evidence="1">
        <name>FAD</name>
        <dbReference type="ChEBI" id="CHEBI:57692"/>
    </cofactor>
</comment>
<dbReference type="InterPro" id="IPR036188">
    <property type="entry name" value="FAD/NAD-bd_sf"/>
</dbReference>
<dbReference type="AlphaFoldDB" id="A0A160TYI1"/>
<dbReference type="InterPro" id="IPR002938">
    <property type="entry name" value="FAD-bd"/>
</dbReference>
<evidence type="ECO:0000313" key="5">
    <source>
        <dbReference type="EMBL" id="CUS55204.1"/>
    </source>
</evidence>
<proteinExistence type="predicted"/>
<protein>
    <submittedName>
        <fullName evidence="5">Salicylate hydroxylase</fullName>
        <ecNumber evidence="5">1.14.13.1</ecNumber>
    </submittedName>
</protein>
<keyword evidence="2" id="KW-0285">Flavoprotein</keyword>
<dbReference type="PRINTS" id="PR00420">
    <property type="entry name" value="RNGMNOXGNASE"/>
</dbReference>
<dbReference type="GO" id="GO:0071949">
    <property type="term" value="F:FAD binding"/>
    <property type="evidence" value="ECO:0007669"/>
    <property type="project" value="InterPro"/>
</dbReference>
<sequence length="550" mass="61337">MSKNIETAVLIVGAGPVGLTLALDLAWRGIEVAVVEIRGHGVPPPAKCNHVSARTMEVYRRLGISQKIRDAGLPADYPNDVAFRTTFTGIEFARIPIPCRRDRYTTTEGPDTGWPTPEPPHRINQIYLEPILFEQAAATAEISIHCRSRFIALEQSDHGAVAVIEDLETGNTHHFCCEYLIGCDGGSSTVRKSIGSQFHGDSVLQRCQSSFIRAAELIHLQNEKPAWSTISLNSRRSGNVYAIDGQSLWIVHNYLREDETDFESVDRDSSIRTILGVDDEFKYDILAREDWFGRRLVADRFRKNRVFLCGDAAHIWVPYAGYGMNAGVADAANLSWLLSATLNQWAPESILDAYERERLPITEQVSHFVMNHAHAMAKQRRSIPGNIEAVGQDGDRVRELTGRDAYKLNVQQYCAAGLNFGYFYDDSPIIAHEPEPPPAYTMSTFTASTLPGCRLPHLYLESGRSLYDLLGPEFTLLRLDPSLDVTVLTAAATHRCCPLHILDVTVPPDNSEYTHPLILVRPDQHVAWRGHNCPIDGLFLIDQIRGCPPT</sequence>
<evidence type="ECO:0000256" key="3">
    <source>
        <dbReference type="ARBA" id="ARBA00022827"/>
    </source>
</evidence>
<dbReference type="EC" id="1.14.13.1" evidence="5"/>